<feature type="domain" description="TonB C-terminal" evidence="6">
    <location>
        <begin position="217"/>
        <end position="309"/>
    </location>
</feature>
<evidence type="ECO:0000256" key="1">
    <source>
        <dbReference type="ARBA" id="ARBA00004167"/>
    </source>
</evidence>
<feature type="compositionally biased region" description="Pro residues" evidence="5">
    <location>
        <begin position="61"/>
        <end position="73"/>
    </location>
</feature>
<reference evidence="7" key="1">
    <citation type="submission" date="2020-02" db="EMBL/GenBank/DDBJ databases">
        <authorList>
            <person name="Meier V. D."/>
        </authorList>
    </citation>
    <scope>NUCLEOTIDE SEQUENCE</scope>
    <source>
        <strain evidence="7">AVDCRST_MAG42</strain>
    </source>
</reference>
<evidence type="ECO:0000256" key="5">
    <source>
        <dbReference type="SAM" id="MobiDB-lite"/>
    </source>
</evidence>
<feature type="compositionally biased region" description="Gly residues" evidence="5">
    <location>
        <begin position="200"/>
        <end position="211"/>
    </location>
</feature>
<feature type="region of interest" description="Disordered" evidence="5">
    <location>
        <begin position="91"/>
        <end position="215"/>
    </location>
</feature>
<proteinExistence type="predicted"/>
<evidence type="ECO:0000256" key="3">
    <source>
        <dbReference type="ARBA" id="ARBA00022989"/>
    </source>
</evidence>
<evidence type="ECO:0000259" key="6">
    <source>
        <dbReference type="PROSITE" id="PS52015"/>
    </source>
</evidence>
<dbReference type="AlphaFoldDB" id="A0A6J4H5G5"/>
<organism evidence="7">
    <name type="scientific">uncultured Chthoniobacterales bacterium</name>
    <dbReference type="NCBI Taxonomy" id="1836801"/>
    <lineage>
        <taxon>Bacteria</taxon>
        <taxon>Pseudomonadati</taxon>
        <taxon>Verrucomicrobiota</taxon>
        <taxon>Spartobacteria</taxon>
        <taxon>Chthoniobacterales</taxon>
        <taxon>environmental samples</taxon>
    </lineage>
</organism>
<comment type="subcellular location">
    <subcellularLocation>
        <location evidence="1">Membrane</location>
        <topology evidence="1">Single-pass membrane protein</topology>
    </subcellularLocation>
</comment>
<feature type="compositionally biased region" description="Polar residues" evidence="5">
    <location>
        <begin position="175"/>
        <end position="196"/>
    </location>
</feature>
<dbReference type="NCBIfam" id="TIGR01352">
    <property type="entry name" value="tonB_Cterm"/>
    <property type="match status" value="1"/>
</dbReference>
<dbReference type="SUPFAM" id="SSF74653">
    <property type="entry name" value="TolA/TonB C-terminal domain"/>
    <property type="match status" value="1"/>
</dbReference>
<dbReference type="PROSITE" id="PS52015">
    <property type="entry name" value="TONB_CTD"/>
    <property type="match status" value="1"/>
</dbReference>
<dbReference type="Pfam" id="PF13103">
    <property type="entry name" value="TonB_2"/>
    <property type="match status" value="1"/>
</dbReference>
<dbReference type="InterPro" id="IPR037682">
    <property type="entry name" value="TonB_C"/>
</dbReference>
<name>A0A6J4H5G5_9BACT</name>
<sequence length="309" mass="32009">MPTDRSFWRNVSIIAVIHLAVLGGLARWSSHATKSVPPEILWIDGGPAATAASAAMATAKPPEPLAAPEPTQPPANNVEVEDRALTAVKSEIELPTPTPLPTPTATPTPTPSPKATPTPTPRPSASPTSKSSPKPTPKPSPTRPSKKTLMAKAEPTPAKKIAEPDQSAEAPKPQASPSADAPTQSGVAASGQVSVNPGSPGSGGSGSGPGGASQMKSYSRMLHDRFYKEWEQPMSVVAAGTKMSALVRIRIEKDGRVTGFNIVRPSGNVLVDDSVAAVGRRVTQVDPLPAGLAGSHYEVKMNFELTLAQ</sequence>
<dbReference type="Gene3D" id="3.30.1150.10">
    <property type="match status" value="1"/>
</dbReference>
<feature type="compositionally biased region" description="Pro residues" evidence="5">
    <location>
        <begin position="96"/>
        <end position="124"/>
    </location>
</feature>
<evidence type="ECO:0000256" key="2">
    <source>
        <dbReference type="ARBA" id="ARBA00022692"/>
    </source>
</evidence>
<keyword evidence="4" id="KW-0472">Membrane</keyword>
<evidence type="ECO:0000313" key="7">
    <source>
        <dbReference type="EMBL" id="CAA9213599.1"/>
    </source>
</evidence>
<dbReference type="InterPro" id="IPR006260">
    <property type="entry name" value="TonB/TolA_C"/>
</dbReference>
<dbReference type="GO" id="GO:0055085">
    <property type="term" value="P:transmembrane transport"/>
    <property type="evidence" value="ECO:0007669"/>
    <property type="project" value="InterPro"/>
</dbReference>
<accession>A0A6J4H5G5</accession>
<dbReference type="EMBL" id="CADCTA010000009">
    <property type="protein sequence ID" value="CAA9213599.1"/>
    <property type="molecule type" value="Genomic_DNA"/>
</dbReference>
<keyword evidence="2" id="KW-0812">Transmembrane</keyword>
<evidence type="ECO:0000256" key="4">
    <source>
        <dbReference type="ARBA" id="ARBA00023136"/>
    </source>
</evidence>
<keyword evidence="3" id="KW-1133">Transmembrane helix</keyword>
<protein>
    <recommendedName>
        <fullName evidence="6">TonB C-terminal domain-containing protein</fullName>
    </recommendedName>
</protein>
<dbReference type="GO" id="GO:0016020">
    <property type="term" value="C:membrane"/>
    <property type="evidence" value="ECO:0007669"/>
    <property type="project" value="UniProtKB-SubCell"/>
</dbReference>
<gene>
    <name evidence="7" type="ORF">AVDCRST_MAG42-234</name>
</gene>
<feature type="region of interest" description="Disordered" evidence="5">
    <location>
        <begin position="53"/>
        <end position="76"/>
    </location>
</feature>